<comment type="cofactor">
    <cofactor evidence="2">
        <name>a divalent metal cation</name>
        <dbReference type="ChEBI" id="CHEBI:60240"/>
    </cofactor>
</comment>
<comment type="function">
    <text evidence="8">Catalyzes the aldol cleavage of 4-hydroxy-4-methyl-2-oxoglutarate (HMG) into 2 molecules of pyruvate. Also contains a secondary oxaloacetate (OAA) decarboxylase activity due to the common pyruvate enolate transition state formed following C-C bond cleavage in the retro-aldol and decarboxylation reactions.</text>
</comment>
<evidence type="ECO:0000256" key="10">
    <source>
        <dbReference type="ARBA" id="ARBA00030169"/>
    </source>
</evidence>
<dbReference type="SUPFAM" id="SSF89562">
    <property type="entry name" value="RraA-like"/>
    <property type="match status" value="1"/>
</dbReference>
<evidence type="ECO:0000256" key="4">
    <source>
        <dbReference type="ARBA" id="ARBA00011233"/>
    </source>
</evidence>
<dbReference type="GO" id="GO:0046872">
    <property type="term" value="F:metal ion binding"/>
    <property type="evidence" value="ECO:0007669"/>
    <property type="project" value="UniProtKB-KW"/>
</dbReference>
<evidence type="ECO:0000256" key="1">
    <source>
        <dbReference type="ARBA" id="ARBA00001342"/>
    </source>
</evidence>
<dbReference type="PANTHER" id="PTHR33254:SF4">
    <property type="entry name" value="4-HYDROXY-4-METHYL-2-OXOGLUTARATE ALDOLASE 3-RELATED"/>
    <property type="match status" value="1"/>
</dbReference>
<dbReference type="InterPro" id="IPR001357">
    <property type="entry name" value="BRCT_dom"/>
</dbReference>
<evidence type="ECO:0000256" key="13">
    <source>
        <dbReference type="PIRSR" id="PIRSR605493-1"/>
    </source>
</evidence>
<evidence type="ECO:0000313" key="16">
    <source>
        <dbReference type="Proteomes" id="UP000269505"/>
    </source>
</evidence>
<dbReference type="Gene3D" id="3.50.30.40">
    <property type="entry name" value="Ribonuclease E inhibitor RraA/RraA-like"/>
    <property type="match status" value="1"/>
</dbReference>
<evidence type="ECO:0000313" key="15">
    <source>
        <dbReference type="EMBL" id="RMI84427.1"/>
    </source>
</evidence>
<keyword evidence="13" id="KW-0460">Magnesium</keyword>
<dbReference type="GO" id="GO:0008948">
    <property type="term" value="F:oxaloacetate decarboxylase activity"/>
    <property type="evidence" value="ECO:0007669"/>
    <property type="project" value="UniProtKB-EC"/>
</dbReference>
<protein>
    <recommendedName>
        <fullName evidence="7">Putative 4-hydroxy-4-methyl-2-oxoglutarate aldolase</fullName>
        <ecNumber evidence="6">4.1.1.112</ecNumber>
        <ecNumber evidence="5">4.1.3.17</ecNumber>
    </recommendedName>
    <alternativeName>
        <fullName evidence="11">Oxaloacetate decarboxylase</fullName>
    </alternativeName>
    <alternativeName>
        <fullName evidence="9">Regulator of ribonuclease activity homolog</fullName>
    </alternativeName>
    <alternativeName>
        <fullName evidence="10">RraA-like protein</fullName>
    </alternativeName>
</protein>
<proteinExistence type="inferred from homology"/>
<dbReference type="EC" id="4.1.1.112" evidence="6"/>
<keyword evidence="13" id="KW-0479">Metal-binding</keyword>
<name>A0AAQ0MHH1_9STAP</name>
<dbReference type="EMBL" id="RCVN01000012">
    <property type="protein sequence ID" value="RMI84427.1"/>
    <property type="molecule type" value="Genomic_DNA"/>
</dbReference>
<evidence type="ECO:0000256" key="3">
    <source>
        <dbReference type="ARBA" id="ARBA00008621"/>
    </source>
</evidence>
<gene>
    <name evidence="15" type="ORF">D9V42_11250</name>
</gene>
<evidence type="ECO:0000256" key="5">
    <source>
        <dbReference type="ARBA" id="ARBA00012213"/>
    </source>
</evidence>
<feature type="binding site" evidence="13">
    <location>
        <begin position="92"/>
        <end position="95"/>
    </location>
    <ligand>
        <name>substrate</name>
    </ligand>
</feature>
<feature type="binding site" evidence="13">
    <location>
        <position position="114"/>
    </location>
    <ligand>
        <name>substrate</name>
    </ligand>
</feature>
<comment type="subunit">
    <text evidence="4">Homotrimer.</text>
</comment>
<feature type="domain" description="BRCT" evidence="14">
    <location>
        <begin position="151"/>
        <end position="223"/>
    </location>
</feature>
<comment type="caution">
    <text evidence="15">The sequence shown here is derived from an EMBL/GenBank/DDBJ whole genome shotgun (WGS) entry which is preliminary data.</text>
</comment>
<comment type="cofactor">
    <cofactor evidence="13">
        <name>Mg(2+)</name>
        <dbReference type="ChEBI" id="CHEBI:18420"/>
    </cofactor>
</comment>
<evidence type="ECO:0000256" key="8">
    <source>
        <dbReference type="ARBA" id="ARBA00025046"/>
    </source>
</evidence>
<evidence type="ECO:0000256" key="12">
    <source>
        <dbReference type="ARBA" id="ARBA00047973"/>
    </source>
</evidence>
<dbReference type="PANTHER" id="PTHR33254">
    <property type="entry name" value="4-HYDROXY-4-METHYL-2-OXOGLUTARATE ALDOLASE 3-RELATED"/>
    <property type="match status" value="1"/>
</dbReference>
<dbReference type="Proteomes" id="UP000269505">
    <property type="component" value="Unassembled WGS sequence"/>
</dbReference>
<evidence type="ECO:0000259" key="14">
    <source>
        <dbReference type="PROSITE" id="PS50172"/>
    </source>
</evidence>
<dbReference type="GO" id="GO:0047443">
    <property type="term" value="F:4-hydroxy-4-methyl-2-oxoglutarate aldolase activity"/>
    <property type="evidence" value="ECO:0007669"/>
    <property type="project" value="UniProtKB-EC"/>
</dbReference>
<comment type="catalytic activity">
    <reaction evidence="1">
        <text>4-hydroxy-4-methyl-2-oxoglutarate = 2 pyruvate</text>
        <dbReference type="Rhea" id="RHEA:22748"/>
        <dbReference type="ChEBI" id="CHEBI:15361"/>
        <dbReference type="ChEBI" id="CHEBI:58276"/>
        <dbReference type="EC" id="4.1.3.17"/>
    </reaction>
</comment>
<feature type="binding site" evidence="13">
    <location>
        <position position="115"/>
    </location>
    <ligand>
        <name>Mg(2+)</name>
        <dbReference type="ChEBI" id="CHEBI:18420"/>
    </ligand>
</feature>
<sequence length="223" mass="24678">MGGGSMNGNNDEILKRLEKLSSTLIADSMKFENVMNHKLKPVNFQKPLVGQARTVSLYPGDNLYLHLGIYEAKPGEILIVEGKDSTTSAYMGNLMAAAAEKLGIKGIIIDGLIRDKKELENMDIQIYANGFIPKGPRKNGPGAFDIPIQCGGVLVNPYDFVVADEDGIAIIPYKKAEAFIVKAEEKLIYEEKRLKTIMSFNLDQGDDKSTIEPSWLRENIENQ</sequence>
<evidence type="ECO:0000256" key="11">
    <source>
        <dbReference type="ARBA" id="ARBA00032305"/>
    </source>
</evidence>
<evidence type="ECO:0000256" key="2">
    <source>
        <dbReference type="ARBA" id="ARBA00001968"/>
    </source>
</evidence>
<comment type="catalytic activity">
    <reaction evidence="12">
        <text>oxaloacetate + H(+) = pyruvate + CO2</text>
        <dbReference type="Rhea" id="RHEA:15641"/>
        <dbReference type="ChEBI" id="CHEBI:15361"/>
        <dbReference type="ChEBI" id="CHEBI:15378"/>
        <dbReference type="ChEBI" id="CHEBI:16452"/>
        <dbReference type="ChEBI" id="CHEBI:16526"/>
        <dbReference type="EC" id="4.1.1.112"/>
    </reaction>
</comment>
<evidence type="ECO:0000256" key="9">
    <source>
        <dbReference type="ARBA" id="ARBA00029596"/>
    </source>
</evidence>
<dbReference type="Pfam" id="PF03737">
    <property type="entry name" value="RraA-like"/>
    <property type="match status" value="1"/>
</dbReference>
<comment type="similarity">
    <text evidence="3">Belongs to the class II aldolase/RraA-like family.</text>
</comment>
<evidence type="ECO:0000256" key="7">
    <source>
        <dbReference type="ARBA" id="ARBA00016549"/>
    </source>
</evidence>
<dbReference type="InterPro" id="IPR036704">
    <property type="entry name" value="RraA/RraA-like_sf"/>
</dbReference>
<dbReference type="AlphaFoldDB" id="A0AAQ0MHH1"/>
<dbReference type="PROSITE" id="PS50172">
    <property type="entry name" value="BRCT"/>
    <property type="match status" value="1"/>
</dbReference>
<dbReference type="EC" id="4.1.3.17" evidence="5"/>
<reference evidence="15 16" key="1">
    <citation type="submission" date="2018-10" db="EMBL/GenBank/DDBJ databases">
        <title>Staphylococcus pseudoxylosus sp. nov., isolated from bovine mastitis.</title>
        <authorList>
            <person name="Macfadyen A.C."/>
            <person name="Leroy S."/>
            <person name="Harrison E.M."/>
            <person name="Parkhill J."/>
            <person name="Holmes M.A."/>
            <person name="Paterson G.K."/>
        </authorList>
    </citation>
    <scope>NUCLEOTIDE SEQUENCE [LARGE SCALE GENOMIC DNA]</scope>
    <source>
        <strain evidence="15 16">S04009</strain>
    </source>
</reference>
<dbReference type="InterPro" id="IPR005493">
    <property type="entry name" value="RraA/RraA-like"/>
</dbReference>
<organism evidence="15 16">
    <name type="scientific">Staphylococcus pseudoxylosus</name>
    <dbReference type="NCBI Taxonomy" id="2282419"/>
    <lineage>
        <taxon>Bacteria</taxon>
        <taxon>Bacillati</taxon>
        <taxon>Bacillota</taxon>
        <taxon>Bacilli</taxon>
        <taxon>Bacillales</taxon>
        <taxon>Staphylococcaceae</taxon>
        <taxon>Staphylococcus</taxon>
    </lineage>
</organism>
<accession>A0AAQ0MHH1</accession>
<dbReference type="CDD" id="cd16841">
    <property type="entry name" value="RraA_family"/>
    <property type="match status" value="1"/>
</dbReference>
<keyword evidence="16" id="KW-1185">Reference proteome</keyword>
<evidence type="ECO:0000256" key="6">
    <source>
        <dbReference type="ARBA" id="ARBA00012947"/>
    </source>
</evidence>